<sequence length="99" mass="11469">MGNSSVRTSNAYPQIIRINHLQHHVNYENEVNFDNADGRSIATAAPDSPDSPKLNHSLQIITEILLDEKYEEKRLLFLILQRILMNLKCKLKFEYSTKI</sequence>
<organism evidence="1 2">
    <name type="scientific">Paramecium octaurelia</name>
    <dbReference type="NCBI Taxonomy" id="43137"/>
    <lineage>
        <taxon>Eukaryota</taxon>
        <taxon>Sar</taxon>
        <taxon>Alveolata</taxon>
        <taxon>Ciliophora</taxon>
        <taxon>Intramacronucleata</taxon>
        <taxon>Oligohymenophorea</taxon>
        <taxon>Peniculida</taxon>
        <taxon>Parameciidae</taxon>
        <taxon>Paramecium</taxon>
    </lineage>
</organism>
<accession>A0A8S1WJ90</accession>
<evidence type="ECO:0000313" key="1">
    <source>
        <dbReference type="EMBL" id="CAD8185866.1"/>
    </source>
</evidence>
<dbReference type="OrthoDB" id="10400252at2759"/>
<protein>
    <submittedName>
        <fullName evidence="1">Uncharacterized protein</fullName>
    </submittedName>
</protein>
<dbReference type="Proteomes" id="UP000683925">
    <property type="component" value="Unassembled WGS sequence"/>
</dbReference>
<reference evidence="1" key="1">
    <citation type="submission" date="2021-01" db="EMBL/GenBank/DDBJ databases">
        <authorList>
            <consortium name="Genoscope - CEA"/>
            <person name="William W."/>
        </authorList>
    </citation>
    <scope>NUCLEOTIDE SEQUENCE</scope>
</reference>
<dbReference type="AlphaFoldDB" id="A0A8S1WJ90"/>
<proteinExistence type="predicted"/>
<name>A0A8S1WJ90_PAROT</name>
<evidence type="ECO:0000313" key="2">
    <source>
        <dbReference type="Proteomes" id="UP000683925"/>
    </source>
</evidence>
<keyword evidence="2" id="KW-1185">Reference proteome</keyword>
<dbReference type="EMBL" id="CAJJDP010000085">
    <property type="protein sequence ID" value="CAD8185866.1"/>
    <property type="molecule type" value="Genomic_DNA"/>
</dbReference>
<comment type="caution">
    <text evidence="1">The sequence shown here is derived from an EMBL/GenBank/DDBJ whole genome shotgun (WGS) entry which is preliminary data.</text>
</comment>
<gene>
    <name evidence="1" type="ORF">POCTA_138.1.T0860197</name>
</gene>